<sequence>MTRTTPELVPLYKVPHHTSGRTFDHCTELTVIQYAANWAVGKNVKINIHTESLSSILALKSAISRSEFVNMDKMDIFKAKNLVGLSWVKALVGIQGKELADQQIKLAITAGIDLEIPAPRSFMKRALKTYIINEWSYYWRQYYPAS</sequence>
<dbReference type="AlphaFoldDB" id="A0A4Y2IKA3"/>
<comment type="caution">
    <text evidence="1">The sequence shown here is derived from an EMBL/GenBank/DDBJ whole genome shotgun (WGS) entry which is preliminary data.</text>
</comment>
<dbReference type="GO" id="GO:0003676">
    <property type="term" value="F:nucleic acid binding"/>
    <property type="evidence" value="ECO:0007669"/>
    <property type="project" value="InterPro"/>
</dbReference>
<proteinExistence type="predicted"/>
<evidence type="ECO:0008006" key="3">
    <source>
        <dbReference type="Google" id="ProtNLM"/>
    </source>
</evidence>
<accession>A0A4Y2IKA3</accession>
<dbReference type="OrthoDB" id="2677368at2759"/>
<protein>
    <recommendedName>
        <fullName evidence="3">RNase H type-1 domain-containing protein</fullName>
    </recommendedName>
</protein>
<reference evidence="1 2" key="1">
    <citation type="journal article" date="2019" name="Sci. Rep.">
        <title>Orb-weaving spider Araneus ventricosus genome elucidates the spidroin gene catalogue.</title>
        <authorList>
            <person name="Kono N."/>
            <person name="Nakamura H."/>
            <person name="Ohtoshi R."/>
            <person name="Moran D.A.P."/>
            <person name="Shinohara A."/>
            <person name="Yoshida Y."/>
            <person name="Fujiwara M."/>
            <person name="Mori M."/>
            <person name="Tomita M."/>
            <person name="Arakawa K."/>
        </authorList>
    </citation>
    <scope>NUCLEOTIDE SEQUENCE [LARGE SCALE GENOMIC DNA]</scope>
</reference>
<name>A0A4Y2IKA3_ARAVE</name>
<evidence type="ECO:0000313" key="2">
    <source>
        <dbReference type="Proteomes" id="UP000499080"/>
    </source>
</evidence>
<evidence type="ECO:0000313" key="1">
    <source>
        <dbReference type="EMBL" id="GBM78020.1"/>
    </source>
</evidence>
<dbReference type="Gene3D" id="3.30.420.10">
    <property type="entry name" value="Ribonuclease H-like superfamily/Ribonuclease H"/>
    <property type="match status" value="1"/>
</dbReference>
<organism evidence="1 2">
    <name type="scientific">Araneus ventricosus</name>
    <name type="common">Orbweaver spider</name>
    <name type="synonym">Epeira ventricosa</name>
    <dbReference type="NCBI Taxonomy" id="182803"/>
    <lineage>
        <taxon>Eukaryota</taxon>
        <taxon>Metazoa</taxon>
        <taxon>Ecdysozoa</taxon>
        <taxon>Arthropoda</taxon>
        <taxon>Chelicerata</taxon>
        <taxon>Arachnida</taxon>
        <taxon>Araneae</taxon>
        <taxon>Araneomorphae</taxon>
        <taxon>Entelegynae</taxon>
        <taxon>Araneoidea</taxon>
        <taxon>Araneidae</taxon>
        <taxon>Araneus</taxon>
    </lineage>
</organism>
<keyword evidence="2" id="KW-1185">Reference proteome</keyword>
<dbReference type="InterPro" id="IPR036397">
    <property type="entry name" value="RNaseH_sf"/>
</dbReference>
<gene>
    <name evidence="1" type="ORF">AVEN_13036_1</name>
</gene>
<dbReference type="Proteomes" id="UP000499080">
    <property type="component" value="Unassembled WGS sequence"/>
</dbReference>
<dbReference type="EMBL" id="BGPR01002728">
    <property type="protein sequence ID" value="GBM78020.1"/>
    <property type="molecule type" value="Genomic_DNA"/>
</dbReference>